<accession>E8R2R4</accession>
<dbReference type="GO" id="GO:0006412">
    <property type="term" value="P:translation"/>
    <property type="evidence" value="ECO:0007669"/>
    <property type="project" value="UniProtKB-UniRule"/>
</dbReference>
<gene>
    <name evidence="5" type="primary">rplS</name>
    <name evidence="8" type="ordered locus">Isop_2996</name>
</gene>
<dbReference type="FunCoup" id="E8R2R4">
    <property type="interactions" value="576"/>
</dbReference>
<dbReference type="PANTHER" id="PTHR15680:SF9">
    <property type="entry name" value="LARGE RIBOSOMAL SUBUNIT PROTEIN BL19M"/>
    <property type="match status" value="1"/>
</dbReference>
<dbReference type="InterPro" id="IPR038657">
    <property type="entry name" value="Ribosomal_bL19_sf"/>
</dbReference>
<dbReference type="STRING" id="575540.Isop_2996"/>
<keyword evidence="3 5" id="KW-0687">Ribonucleoprotein</keyword>
<keyword evidence="9" id="KW-1185">Reference proteome</keyword>
<dbReference type="InterPro" id="IPR001857">
    <property type="entry name" value="Ribosomal_bL19"/>
</dbReference>
<comment type="similarity">
    <text evidence="1 5 6">Belongs to the bacterial ribosomal protein bL19 family.</text>
</comment>
<dbReference type="GO" id="GO:0022625">
    <property type="term" value="C:cytosolic large ribosomal subunit"/>
    <property type="evidence" value="ECO:0007669"/>
    <property type="project" value="TreeGrafter"/>
</dbReference>
<keyword evidence="2 5" id="KW-0689">Ribosomal protein</keyword>
<name>E8R2R4_ISOPI</name>
<proteinExistence type="inferred from homology"/>
<dbReference type="InterPro" id="IPR018257">
    <property type="entry name" value="Ribosomal_bL19_CS"/>
</dbReference>
<sequence length="181" mass="20004">MQNALLERVERASMKETIPHFEIGDTVDVHVKILDGDKERIQIFNGVVIARSGSGTREMFVVRRIVQGEGIERKFPVHSPKIADIVVKRSGKVRRAKLYYLRNLSGKAVRLKERFTGTRLSAAEAAQVKDKKRQERIDAKKAKAAAKAEAKKAQGDAPKVSRRKRAKGEGAGGEATSSNEA</sequence>
<evidence type="ECO:0000256" key="2">
    <source>
        <dbReference type="ARBA" id="ARBA00022980"/>
    </source>
</evidence>
<dbReference type="Proteomes" id="UP000008631">
    <property type="component" value="Chromosome"/>
</dbReference>
<dbReference type="HAMAP" id="MF_00402">
    <property type="entry name" value="Ribosomal_bL19"/>
    <property type="match status" value="1"/>
</dbReference>
<protein>
    <recommendedName>
        <fullName evidence="4 5">Large ribosomal subunit protein bL19</fullName>
    </recommendedName>
</protein>
<dbReference type="FunFam" id="2.30.30.790:FF:000001">
    <property type="entry name" value="50S ribosomal protein L19"/>
    <property type="match status" value="1"/>
</dbReference>
<dbReference type="InterPro" id="IPR008991">
    <property type="entry name" value="Translation_prot_SH3-like_sf"/>
</dbReference>
<evidence type="ECO:0000256" key="6">
    <source>
        <dbReference type="RuleBase" id="RU000559"/>
    </source>
</evidence>
<evidence type="ECO:0000313" key="9">
    <source>
        <dbReference type="Proteomes" id="UP000008631"/>
    </source>
</evidence>
<dbReference type="PROSITE" id="PS01015">
    <property type="entry name" value="RIBOSOMAL_L19"/>
    <property type="match status" value="1"/>
</dbReference>
<dbReference type="Gene3D" id="2.30.30.790">
    <property type="match status" value="1"/>
</dbReference>
<evidence type="ECO:0000256" key="5">
    <source>
        <dbReference type="HAMAP-Rule" id="MF_00402"/>
    </source>
</evidence>
<comment type="function">
    <text evidence="5 6">This protein is located at the 30S-50S ribosomal subunit interface and may play a role in the structure and function of the aminoacyl-tRNA binding site.</text>
</comment>
<evidence type="ECO:0000313" key="8">
    <source>
        <dbReference type="EMBL" id="ADV63561.1"/>
    </source>
</evidence>
<reference evidence="8 9" key="2">
    <citation type="journal article" date="2011" name="Stand. Genomic Sci.">
        <title>Complete genome sequence of Isosphaera pallida type strain (IS1B).</title>
        <authorList>
            <consortium name="US DOE Joint Genome Institute (JGI-PGF)"/>
            <person name="Goker M."/>
            <person name="Cleland D."/>
            <person name="Saunders E."/>
            <person name="Lapidus A."/>
            <person name="Nolan M."/>
            <person name="Lucas S."/>
            <person name="Hammon N."/>
            <person name="Deshpande S."/>
            <person name="Cheng J.F."/>
            <person name="Tapia R."/>
            <person name="Han C."/>
            <person name="Goodwin L."/>
            <person name="Pitluck S."/>
            <person name="Liolios K."/>
            <person name="Pagani I."/>
            <person name="Ivanova N."/>
            <person name="Mavromatis K."/>
            <person name="Pati A."/>
            <person name="Chen A."/>
            <person name="Palaniappan K."/>
            <person name="Land M."/>
            <person name="Hauser L."/>
            <person name="Chang Y.J."/>
            <person name="Jeffries C.D."/>
            <person name="Detter J.C."/>
            <person name="Beck B."/>
            <person name="Woyke T."/>
            <person name="Bristow J."/>
            <person name="Eisen J.A."/>
            <person name="Markowitz V."/>
            <person name="Hugenholtz P."/>
            <person name="Kyrpides N.C."/>
            <person name="Klenk H.P."/>
        </authorList>
    </citation>
    <scope>NUCLEOTIDE SEQUENCE [LARGE SCALE GENOMIC DNA]</scope>
    <source>
        <strain evidence="9">ATCC 43644 / DSM 9630 / IS1B</strain>
    </source>
</reference>
<dbReference type="EMBL" id="CP002353">
    <property type="protein sequence ID" value="ADV63561.1"/>
    <property type="molecule type" value="Genomic_DNA"/>
</dbReference>
<evidence type="ECO:0000256" key="1">
    <source>
        <dbReference type="ARBA" id="ARBA00005781"/>
    </source>
</evidence>
<evidence type="ECO:0000256" key="3">
    <source>
        <dbReference type="ARBA" id="ARBA00023274"/>
    </source>
</evidence>
<dbReference type="PRINTS" id="PR00061">
    <property type="entry name" value="RIBOSOMALL19"/>
</dbReference>
<evidence type="ECO:0000256" key="7">
    <source>
        <dbReference type="SAM" id="MobiDB-lite"/>
    </source>
</evidence>
<reference key="1">
    <citation type="submission" date="2010-11" db="EMBL/GenBank/DDBJ databases">
        <title>The complete sequence of chromosome of Isophaera pallida ATCC 43644.</title>
        <authorList>
            <consortium name="US DOE Joint Genome Institute (JGI-PGF)"/>
            <person name="Lucas S."/>
            <person name="Copeland A."/>
            <person name="Lapidus A."/>
            <person name="Bruce D."/>
            <person name="Goodwin L."/>
            <person name="Pitluck S."/>
            <person name="Kyrpides N."/>
            <person name="Mavromatis K."/>
            <person name="Pagani I."/>
            <person name="Ivanova N."/>
            <person name="Saunders E."/>
            <person name="Brettin T."/>
            <person name="Detter J.C."/>
            <person name="Han C."/>
            <person name="Tapia R."/>
            <person name="Land M."/>
            <person name="Hauser L."/>
            <person name="Markowitz V."/>
            <person name="Cheng J.-F."/>
            <person name="Hugenholtz P."/>
            <person name="Woyke T."/>
            <person name="Wu D."/>
            <person name="Eisen J.A."/>
        </authorList>
    </citation>
    <scope>NUCLEOTIDE SEQUENCE</scope>
    <source>
        <strain>ATCC 43644</strain>
    </source>
</reference>
<dbReference type="NCBIfam" id="TIGR01024">
    <property type="entry name" value="rplS_bact"/>
    <property type="match status" value="1"/>
</dbReference>
<organism evidence="8 9">
    <name type="scientific">Isosphaera pallida (strain ATCC 43644 / DSM 9630 / IS1B)</name>
    <dbReference type="NCBI Taxonomy" id="575540"/>
    <lineage>
        <taxon>Bacteria</taxon>
        <taxon>Pseudomonadati</taxon>
        <taxon>Planctomycetota</taxon>
        <taxon>Planctomycetia</taxon>
        <taxon>Isosphaerales</taxon>
        <taxon>Isosphaeraceae</taxon>
        <taxon>Isosphaera</taxon>
    </lineage>
</organism>
<evidence type="ECO:0000256" key="4">
    <source>
        <dbReference type="ARBA" id="ARBA00035171"/>
    </source>
</evidence>
<dbReference type="eggNOG" id="COG0335">
    <property type="taxonomic scope" value="Bacteria"/>
</dbReference>
<dbReference type="KEGG" id="ipa:Isop_2996"/>
<dbReference type="SUPFAM" id="SSF50104">
    <property type="entry name" value="Translation proteins SH3-like domain"/>
    <property type="match status" value="1"/>
</dbReference>
<feature type="region of interest" description="Disordered" evidence="7">
    <location>
        <begin position="126"/>
        <end position="181"/>
    </location>
</feature>
<dbReference type="PANTHER" id="PTHR15680">
    <property type="entry name" value="RIBOSOMAL PROTEIN L19"/>
    <property type="match status" value="1"/>
</dbReference>
<dbReference type="Pfam" id="PF01245">
    <property type="entry name" value="Ribosomal_L19"/>
    <property type="match status" value="1"/>
</dbReference>
<dbReference type="OrthoDB" id="9803541at2"/>
<dbReference type="HOGENOM" id="CLU_103507_0_0_0"/>
<feature type="compositionally biased region" description="Basic and acidic residues" evidence="7">
    <location>
        <begin position="127"/>
        <end position="154"/>
    </location>
</feature>
<dbReference type="AlphaFoldDB" id="E8R2R4"/>
<dbReference type="InParanoid" id="E8R2R4"/>
<dbReference type="GO" id="GO:0003735">
    <property type="term" value="F:structural constituent of ribosome"/>
    <property type="evidence" value="ECO:0007669"/>
    <property type="project" value="InterPro"/>
</dbReference>